<protein>
    <recommendedName>
        <fullName evidence="10">LITAF domain-containing protein</fullName>
    </recommendedName>
</protein>
<dbReference type="SMART" id="SM00714">
    <property type="entry name" value="LITAF"/>
    <property type="match status" value="1"/>
</dbReference>
<dbReference type="PANTHER" id="PTHR23292:SF35">
    <property type="entry name" value="LITAF DOMAIN-CONTAINING PROTEIN"/>
    <property type="match status" value="1"/>
</dbReference>
<feature type="transmembrane region" description="Helical" evidence="9">
    <location>
        <begin position="273"/>
        <end position="295"/>
    </location>
</feature>
<evidence type="ECO:0000256" key="3">
    <source>
        <dbReference type="ARBA" id="ARBA00004630"/>
    </source>
</evidence>
<dbReference type="GO" id="GO:0008270">
    <property type="term" value="F:zinc ion binding"/>
    <property type="evidence" value="ECO:0007669"/>
    <property type="project" value="TreeGrafter"/>
</dbReference>
<gene>
    <name evidence="11" type="ORF">COCON_G00205070</name>
</gene>
<keyword evidence="12" id="KW-1185">Reference proteome</keyword>
<dbReference type="GO" id="GO:0005634">
    <property type="term" value="C:nucleus"/>
    <property type="evidence" value="ECO:0007669"/>
    <property type="project" value="TreeGrafter"/>
</dbReference>
<evidence type="ECO:0000256" key="4">
    <source>
        <dbReference type="ARBA" id="ARBA00005975"/>
    </source>
</evidence>
<evidence type="ECO:0000259" key="10">
    <source>
        <dbReference type="PROSITE" id="PS51837"/>
    </source>
</evidence>
<dbReference type="PANTHER" id="PTHR23292">
    <property type="entry name" value="LIPOPOLYSACCHARIDE-INDUCED TUMOR NECROSIS FACTOR-ALPHA FACTOR"/>
    <property type="match status" value="1"/>
</dbReference>
<accession>A0A9Q1HN99</accession>
<evidence type="ECO:0000313" key="12">
    <source>
        <dbReference type="Proteomes" id="UP001152803"/>
    </source>
</evidence>
<keyword evidence="8" id="KW-0175">Coiled coil</keyword>
<keyword evidence="5" id="KW-0479">Metal-binding</keyword>
<dbReference type="InterPro" id="IPR006629">
    <property type="entry name" value="LITAF"/>
</dbReference>
<comment type="similarity">
    <text evidence="4">Belongs to the CDIP1/LITAF family.</text>
</comment>
<comment type="subcellular location">
    <subcellularLocation>
        <location evidence="1">Endosome membrane</location>
        <topology evidence="1">Peripheral membrane protein</topology>
        <orientation evidence="1">Cytoplasmic side</orientation>
    </subcellularLocation>
    <subcellularLocation>
        <location evidence="2">Late endosome membrane</location>
    </subcellularLocation>
    <subcellularLocation>
        <location evidence="3">Lysosome membrane</location>
        <topology evidence="3">Peripheral membrane protein</topology>
        <orientation evidence="3">Cytoplasmic side</orientation>
    </subcellularLocation>
</comment>
<dbReference type="PROSITE" id="PS51837">
    <property type="entry name" value="LITAF"/>
    <property type="match status" value="1"/>
</dbReference>
<feature type="domain" description="LITAF" evidence="10">
    <location>
        <begin position="234"/>
        <end position="318"/>
    </location>
</feature>
<organism evidence="11 12">
    <name type="scientific">Conger conger</name>
    <name type="common">Conger eel</name>
    <name type="synonym">Muraena conger</name>
    <dbReference type="NCBI Taxonomy" id="82655"/>
    <lineage>
        <taxon>Eukaryota</taxon>
        <taxon>Metazoa</taxon>
        <taxon>Chordata</taxon>
        <taxon>Craniata</taxon>
        <taxon>Vertebrata</taxon>
        <taxon>Euteleostomi</taxon>
        <taxon>Actinopterygii</taxon>
        <taxon>Neopterygii</taxon>
        <taxon>Teleostei</taxon>
        <taxon>Anguilliformes</taxon>
        <taxon>Congridae</taxon>
        <taxon>Conger</taxon>
    </lineage>
</organism>
<evidence type="ECO:0000256" key="2">
    <source>
        <dbReference type="ARBA" id="ARBA00004414"/>
    </source>
</evidence>
<keyword evidence="9" id="KW-1133">Transmembrane helix</keyword>
<sequence>MPSTSEMEELKMIEEEMNEVMLQRRQLSDRQALLAMLQELRKTKRVQHMQESEEPKRSLEIEEIQKQLVMLTEKAVELQERKNKVQSQPDPVFVQPVIAPQSPKPVLKMPTVPRMPSTSEMQELERIEVEMNKVVLQRRQLCDRRAMLTMLEEFRKQSSNIPHMPHPAEAKKSPEIQEIQKQLAMLSAKEMELQGQKDVVLYSQNQPDVFLDNDGTDGVSPVGKLFIVPPPSKPAPQVILEVKDLPNTPSLTQCPACYEFIITETVSRVGSTTWMVCFMSTLLGCVAGCCLIPFCTKRFKDVEHKCPKCRNKIHTNTKL</sequence>
<evidence type="ECO:0000256" key="5">
    <source>
        <dbReference type="ARBA" id="ARBA00022723"/>
    </source>
</evidence>
<dbReference type="Pfam" id="PF10601">
    <property type="entry name" value="zf-LITAF-like"/>
    <property type="match status" value="1"/>
</dbReference>
<keyword evidence="7 9" id="KW-0472">Membrane</keyword>
<dbReference type="GO" id="GO:0098574">
    <property type="term" value="C:cytoplasmic side of lysosomal membrane"/>
    <property type="evidence" value="ECO:0007669"/>
    <property type="project" value="TreeGrafter"/>
</dbReference>
<dbReference type="Proteomes" id="UP001152803">
    <property type="component" value="Unassembled WGS sequence"/>
</dbReference>
<evidence type="ECO:0000256" key="9">
    <source>
        <dbReference type="SAM" id="Phobius"/>
    </source>
</evidence>
<dbReference type="EMBL" id="JAFJMO010000016">
    <property type="protein sequence ID" value="KAJ8253895.1"/>
    <property type="molecule type" value="Genomic_DNA"/>
</dbReference>
<evidence type="ECO:0000313" key="11">
    <source>
        <dbReference type="EMBL" id="KAJ8253895.1"/>
    </source>
</evidence>
<evidence type="ECO:0000256" key="7">
    <source>
        <dbReference type="ARBA" id="ARBA00023136"/>
    </source>
</evidence>
<feature type="coiled-coil region" evidence="8">
    <location>
        <begin position="61"/>
        <end position="88"/>
    </location>
</feature>
<comment type="caution">
    <text evidence="11">The sequence shown here is derived from an EMBL/GenBank/DDBJ whole genome shotgun (WGS) entry which is preliminary data.</text>
</comment>
<name>A0A9Q1HN99_CONCO</name>
<evidence type="ECO:0000256" key="1">
    <source>
        <dbReference type="ARBA" id="ARBA00004125"/>
    </source>
</evidence>
<evidence type="ECO:0000256" key="8">
    <source>
        <dbReference type="SAM" id="Coils"/>
    </source>
</evidence>
<keyword evidence="6" id="KW-0862">Zinc</keyword>
<dbReference type="AlphaFoldDB" id="A0A9Q1HN99"/>
<dbReference type="GO" id="GO:0098560">
    <property type="term" value="C:cytoplasmic side of late endosome membrane"/>
    <property type="evidence" value="ECO:0007669"/>
    <property type="project" value="TreeGrafter"/>
</dbReference>
<dbReference type="InterPro" id="IPR037519">
    <property type="entry name" value="LITAF_fam"/>
</dbReference>
<dbReference type="OrthoDB" id="4713066at2759"/>
<proteinExistence type="inferred from homology"/>
<evidence type="ECO:0000256" key="6">
    <source>
        <dbReference type="ARBA" id="ARBA00022833"/>
    </source>
</evidence>
<keyword evidence="9" id="KW-0812">Transmembrane</keyword>
<reference evidence="11" key="1">
    <citation type="journal article" date="2023" name="Science">
        <title>Genome structures resolve the early diversification of teleost fishes.</title>
        <authorList>
            <person name="Parey E."/>
            <person name="Louis A."/>
            <person name="Montfort J."/>
            <person name="Bouchez O."/>
            <person name="Roques C."/>
            <person name="Iampietro C."/>
            <person name="Lluch J."/>
            <person name="Castinel A."/>
            <person name="Donnadieu C."/>
            <person name="Desvignes T."/>
            <person name="Floi Bucao C."/>
            <person name="Jouanno E."/>
            <person name="Wen M."/>
            <person name="Mejri S."/>
            <person name="Dirks R."/>
            <person name="Jansen H."/>
            <person name="Henkel C."/>
            <person name="Chen W.J."/>
            <person name="Zahm M."/>
            <person name="Cabau C."/>
            <person name="Klopp C."/>
            <person name="Thompson A.W."/>
            <person name="Robinson-Rechavi M."/>
            <person name="Braasch I."/>
            <person name="Lecointre G."/>
            <person name="Bobe J."/>
            <person name="Postlethwait J.H."/>
            <person name="Berthelot C."/>
            <person name="Roest Crollius H."/>
            <person name="Guiguen Y."/>
        </authorList>
    </citation>
    <scope>NUCLEOTIDE SEQUENCE</scope>
    <source>
        <strain evidence="11">Concon-B</strain>
    </source>
</reference>